<keyword evidence="1" id="KW-0812">Transmembrane</keyword>
<feature type="domain" description="Uncharacterized protein YyaB-like PH" evidence="2">
    <location>
        <begin position="64"/>
        <end position="139"/>
    </location>
</feature>
<evidence type="ECO:0000256" key="1">
    <source>
        <dbReference type="SAM" id="Phobius"/>
    </source>
</evidence>
<keyword evidence="1" id="KW-0472">Membrane</keyword>
<evidence type="ECO:0000259" key="2">
    <source>
        <dbReference type="Pfam" id="PF06713"/>
    </source>
</evidence>
<reference evidence="3" key="1">
    <citation type="journal article" date="2023" name="Comput. Struct. Biotechnol. J.">
        <title>Discovery of a novel marine Bacteroidetes with a rich repertoire of carbohydrate-active enzymes.</title>
        <authorList>
            <person name="Chen B."/>
            <person name="Liu G."/>
            <person name="Chen Q."/>
            <person name="Wang H."/>
            <person name="Liu L."/>
            <person name="Tang K."/>
        </authorList>
    </citation>
    <scope>NUCLEOTIDE SEQUENCE</scope>
    <source>
        <strain evidence="3">TK19036</strain>
    </source>
</reference>
<gene>
    <name evidence="3" type="ORF">K4G66_23570</name>
</gene>
<feature type="transmembrane region" description="Helical" evidence="1">
    <location>
        <begin position="12"/>
        <end position="32"/>
    </location>
</feature>
<dbReference type="Pfam" id="PF06713">
    <property type="entry name" value="bPH_4"/>
    <property type="match status" value="1"/>
</dbReference>
<proteinExistence type="predicted"/>
<dbReference type="GO" id="GO:0030153">
    <property type="term" value="P:bacteriocin immunity"/>
    <property type="evidence" value="ECO:0007669"/>
    <property type="project" value="InterPro"/>
</dbReference>
<protein>
    <submittedName>
        <fullName evidence="3">PH domain-containing protein</fullName>
    </submittedName>
</protein>
<organism evidence="3">
    <name type="scientific">Roseihalotalea indica</name>
    <dbReference type="NCBI Taxonomy" id="2867963"/>
    <lineage>
        <taxon>Bacteria</taxon>
        <taxon>Pseudomonadati</taxon>
        <taxon>Bacteroidota</taxon>
        <taxon>Cytophagia</taxon>
        <taxon>Cytophagales</taxon>
        <taxon>Catalimonadaceae</taxon>
        <taxon>Roseihalotalea</taxon>
    </lineage>
</organism>
<accession>A0AA49GL27</accession>
<keyword evidence="1" id="KW-1133">Transmembrane helix</keyword>
<evidence type="ECO:0000313" key="3">
    <source>
        <dbReference type="EMBL" id="WKN35358.1"/>
    </source>
</evidence>
<sequence length="145" mass="16912">MTFWSKRDFKVGVILGGVPLICLLLVFCLFLTSNQGFYINREQVIPLVILLLLVIITYYMWRNTFYRIEKHTLKYRVGFFEGSLDINSINSIRQAHYILAGNRPAMSLQGLLIRYNQSHQLYVSPKNEAEFINELQKVNHTIVVV</sequence>
<feature type="transmembrane region" description="Helical" evidence="1">
    <location>
        <begin position="44"/>
        <end position="61"/>
    </location>
</feature>
<dbReference type="EMBL" id="CP120682">
    <property type="protein sequence ID" value="WKN35358.1"/>
    <property type="molecule type" value="Genomic_DNA"/>
</dbReference>
<name>A0AA49GL27_9BACT</name>
<dbReference type="AlphaFoldDB" id="A0AA49GL27"/>
<dbReference type="InterPro" id="IPR009589">
    <property type="entry name" value="PH_YyaB-like"/>
</dbReference>
<reference evidence="3" key="2">
    <citation type="journal article" date="2024" name="Antonie Van Leeuwenhoek">
        <title>Roseihalotalea indica gen. nov., sp. nov., a halophilic Bacteroidetes from mesopelagic Southwest Indian Ocean with higher carbohydrate metabolic potential.</title>
        <authorList>
            <person name="Chen B."/>
            <person name="Zhang M."/>
            <person name="Lin D."/>
            <person name="Ye J."/>
            <person name="Tang K."/>
        </authorList>
    </citation>
    <scope>NUCLEOTIDE SEQUENCE</scope>
    <source>
        <strain evidence="3">TK19036</strain>
    </source>
</reference>